<protein>
    <submittedName>
        <fullName evidence="2">Antibiotic biosynthesis monooxygenase</fullName>
    </submittedName>
</protein>
<name>A0A5F1Z724_9LEPT</name>
<dbReference type="InterPro" id="IPR038762">
    <property type="entry name" value="ABM_predict"/>
</dbReference>
<dbReference type="PANTHER" id="PTHR40057">
    <property type="entry name" value="SLR1162 PROTEIN"/>
    <property type="match status" value="1"/>
</dbReference>
<dbReference type="InterPro" id="IPR011008">
    <property type="entry name" value="Dimeric_a/b-barrel"/>
</dbReference>
<proteinExistence type="predicted"/>
<evidence type="ECO:0000313" key="3">
    <source>
        <dbReference type="Proteomes" id="UP000297891"/>
    </source>
</evidence>
<evidence type="ECO:0000313" key="2">
    <source>
        <dbReference type="EMBL" id="TGK94037.1"/>
    </source>
</evidence>
<dbReference type="OrthoDB" id="1494254at2"/>
<accession>A0A5F1Z724</accession>
<keyword evidence="1" id="KW-0472">Membrane</keyword>
<dbReference type="PANTHER" id="PTHR40057:SF1">
    <property type="entry name" value="SLR1162 PROTEIN"/>
    <property type="match status" value="1"/>
</dbReference>
<feature type="transmembrane region" description="Helical" evidence="1">
    <location>
        <begin position="160"/>
        <end position="179"/>
    </location>
</feature>
<feature type="transmembrane region" description="Helical" evidence="1">
    <location>
        <begin position="129"/>
        <end position="154"/>
    </location>
</feature>
<dbReference type="GO" id="GO:0004497">
    <property type="term" value="F:monooxygenase activity"/>
    <property type="evidence" value="ECO:0007669"/>
    <property type="project" value="UniProtKB-KW"/>
</dbReference>
<keyword evidence="2" id="KW-0560">Oxidoreductase</keyword>
<dbReference type="SUPFAM" id="SSF54909">
    <property type="entry name" value="Dimeric alpha+beta barrel"/>
    <property type="match status" value="1"/>
</dbReference>
<keyword evidence="2" id="KW-0503">Monooxygenase</keyword>
<evidence type="ECO:0000256" key="1">
    <source>
        <dbReference type="SAM" id="Phobius"/>
    </source>
</evidence>
<dbReference type="EMBL" id="RQFP01000004">
    <property type="protein sequence ID" value="TGK94037.1"/>
    <property type="molecule type" value="Genomic_DNA"/>
</dbReference>
<keyword evidence="3" id="KW-1185">Reference proteome</keyword>
<dbReference type="RefSeq" id="WP_135676894.1">
    <property type="nucleotide sequence ID" value="NZ_RQFP01000004.1"/>
</dbReference>
<gene>
    <name evidence="2" type="ORF">EHQ30_11130</name>
</gene>
<reference evidence="2" key="1">
    <citation type="journal article" date="2019" name="PLoS Negl. Trop. Dis.">
        <title>Revisiting the worldwide diversity of Leptospira species in the environment.</title>
        <authorList>
            <person name="Vincent A.T."/>
            <person name="Schiettekatte O."/>
            <person name="Bourhy P."/>
            <person name="Veyrier F.J."/>
            <person name="Picardeau M."/>
        </authorList>
    </citation>
    <scope>NUCLEOTIDE SEQUENCE [LARGE SCALE GENOMIC DNA]</scope>
    <source>
        <strain evidence="2">201800277</strain>
    </source>
</reference>
<organism evidence="2 3">
    <name type="scientific">Leptospira brenneri</name>
    <dbReference type="NCBI Taxonomy" id="2023182"/>
    <lineage>
        <taxon>Bacteria</taxon>
        <taxon>Pseudomonadati</taxon>
        <taxon>Spirochaetota</taxon>
        <taxon>Spirochaetia</taxon>
        <taxon>Leptospirales</taxon>
        <taxon>Leptospiraceae</taxon>
        <taxon>Leptospira</taxon>
    </lineage>
</organism>
<keyword evidence="1" id="KW-1133">Transmembrane helix</keyword>
<keyword evidence="1" id="KW-0812">Transmembrane</keyword>
<comment type="caution">
    <text evidence="2">The sequence shown here is derived from an EMBL/GenBank/DDBJ whole genome shotgun (WGS) entry which is preliminary data.</text>
</comment>
<sequence>MKKIVNSTPFEVYGATAIISHRVLKGEETKYESWLEKIAPLCKKATGHLDWQMIQPIPNLTTTYTIIIRFDSETNLNLWMNSVDRDQLINEISLILDNGDQYSTRTGLEFLFSFENQITKPPLRWKQFLVTWSAIFPLVNLVPLFVLPILSFLNFPEHKLISSFFVSANIVFLMVFVIMPKYTSLIKTWLYK</sequence>
<dbReference type="AlphaFoldDB" id="A0A5F1Z724"/>
<dbReference type="Proteomes" id="UP000297891">
    <property type="component" value="Unassembled WGS sequence"/>
</dbReference>